<protein>
    <submittedName>
        <fullName evidence="1">Uncharacterized protein</fullName>
    </submittedName>
</protein>
<dbReference type="EMBL" id="CAJJDN010000063">
    <property type="protein sequence ID" value="CAD8094702.1"/>
    <property type="molecule type" value="Genomic_DNA"/>
</dbReference>
<proteinExistence type="predicted"/>
<reference evidence="1" key="1">
    <citation type="submission" date="2021-01" db="EMBL/GenBank/DDBJ databases">
        <authorList>
            <consortium name="Genoscope - CEA"/>
            <person name="William W."/>
        </authorList>
    </citation>
    <scope>NUCLEOTIDE SEQUENCE</scope>
</reference>
<gene>
    <name evidence="1" type="ORF">PSON_ATCC_30995.1.T0630015</name>
</gene>
<organism evidence="1 2">
    <name type="scientific">Paramecium sonneborni</name>
    <dbReference type="NCBI Taxonomy" id="65129"/>
    <lineage>
        <taxon>Eukaryota</taxon>
        <taxon>Sar</taxon>
        <taxon>Alveolata</taxon>
        <taxon>Ciliophora</taxon>
        <taxon>Intramacronucleata</taxon>
        <taxon>Oligohymenophorea</taxon>
        <taxon>Peniculida</taxon>
        <taxon>Parameciidae</taxon>
        <taxon>Paramecium</taxon>
    </lineage>
</organism>
<dbReference type="AlphaFoldDB" id="A0A8S1NRA6"/>
<accession>A0A8S1NRA6</accession>
<evidence type="ECO:0000313" key="2">
    <source>
        <dbReference type="Proteomes" id="UP000692954"/>
    </source>
</evidence>
<sequence>MIQKLDSNIKRKQIEFVDYPKEKLIFNDIWMEDDVFNYTLNYSDRRRISIQIS</sequence>
<name>A0A8S1NRA6_9CILI</name>
<evidence type="ECO:0000313" key="1">
    <source>
        <dbReference type="EMBL" id="CAD8094702.1"/>
    </source>
</evidence>
<dbReference type="Proteomes" id="UP000692954">
    <property type="component" value="Unassembled WGS sequence"/>
</dbReference>
<keyword evidence="2" id="KW-1185">Reference proteome</keyword>
<comment type="caution">
    <text evidence="1">The sequence shown here is derived from an EMBL/GenBank/DDBJ whole genome shotgun (WGS) entry which is preliminary data.</text>
</comment>